<dbReference type="EMBL" id="CAJPIZ010003553">
    <property type="protein sequence ID" value="CAG2106511.1"/>
    <property type="molecule type" value="Genomic_DNA"/>
</dbReference>
<keyword evidence="1" id="KW-0732">Signal</keyword>
<evidence type="ECO:0000256" key="1">
    <source>
        <dbReference type="SAM" id="SignalP"/>
    </source>
</evidence>
<proteinExistence type="predicted"/>
<reference evidence="2" key="1">
    <citation type="submission" date="2020-11" db="EMBL/GenBank/DDBJ databases">
        <authorList>
            <person name="Tran Van P."/>
        </authorList>
    </citation>
    <scope>NUCLEOTIDE SEQUENCE</scope>
</reference>
<dbReference type="Proteomes" id="UP000759131">
    <property type="component" value="Unassembled WGS sequence"/>
</dbReference>
<name>A0A7R9PZ16_9ACAR</name>
<feature type="chain" id="PRO_5036403706" evidence="1">
    <location>
        <begin position="18"/>
        <end position="172"/>
    </location>
</feature>
<evidence type="ECO:0000313" key="2">
    <source>
        <dbReference type="EMBL" id="CAD7626081.1"/>
    </source>
</evidence>
<evidence type="ECO:0000313" key="3">
    <source>
        <dbReference type="Proteomes" id="UP000759131"/>
    </source>
</evidence>
<protein>
    <submittedName>
        <fullName evidence="2">Uncharacterized protein</fullName>
    </submittedName>
</protein>
<accession>A0A7R9PZ16</accession>
<dbReference type="AlphaFoldDB" id="A0A7R9PZ16"/>
<feature type="signal peptide" evidence="1">
    <location>
        <begin position="1"/>
        <end position="17"/>
    </location>
</feature>
<gene>
    <name evidence="2" type="ORF">OSB1V03_LOCUS6514</name>
</gene>
<keyword evidence="3" id="KW-1185">Reference proteome</keyword>
<dbReference type="EMBL" id="OC858128">
    <property type="protein sequence ID" value="CAD7626081.1"/>
    <property type="molecule type" value="Genomic_DNA"/>
</dbReference>
<sequence>MLHKLLLIFIASGLVAANTTITSAQPSAPSTIQATPQVAAQAAVQPVVTENTGTSAAITTPKTAINFEQAKNDIIRNIRRQYAILHTLTNEFKAIWRNETAYAEGVYKNITDNLNYYITDPDDKETAELDASLSSFYPFGGKESDYIDTIEKMNEYCREGMRRAKHNATQNK</sequence>
<organism evidence="2">
    <name type="scientific">Medioppia subpectinata</name>
    <dbReference type="NCBI Taxonomy" id="1979941"/>
    <lineage>
        <taxon>Eukaryota</taxon>
        <taxon>Metazoa</taxon>
        <taxon>Ecdysozoa</taxon>
        <taxon>Arthropoda</taxon>
        <taxon>Chelicerata</taxon>
        <taxon>Arachnida</taxon>
        <taxon>Acari</taxon>
        <taxon>Acariformes</taxon>
        <taxon>Sarcoptiformes</taxon>
        <taxon>Oribatida</taxon>
        <taxon>Brachypylina</taxon>
        <taxon>Oppioidea</taxon>
        <taxon>Oppiidae</taxon>
        <taxon>Medioppia</taxon>
    </lineage>
</organism>